<keyword evidence="1" id="KW-0813">Transport</keyword>
<organism evidence="9 10">
    <name type="scientific">Hymenobacter cellulosilyticus</name>
    <dbReference type="NCBI Taxonomy" id="2932248"/>
    <lineage>
        <taxon>Bacteria</taxon>
        <taxon>Pseudomonadati</taxon>
        <taxon>Bacteroidota</taxon>
        <taxon>Cytophagia</taxon>
        <taxon>Cytophagales</taxon>
        <taxon>Hymenobacteraceae</taxon>
        <taxon>Hymenobacter</taxon>
    </lineage>
</organism>
<dbReference type="PROSITE" id="PS51007">
    <property type="entry name" value="CYTC"/>
    <property type="match status" value="1"/>
</dbReference>
<name>A0A8T9Q5F4_9BACT</name>
<evidence type="ECO:0000256" key="4">
    <source>
        <dbReference type="ARBA" id="ARBA00022982"/>
    </source>
</evidence>
<dbReference type="Pfam" id="PF13442">
    <property type="entry name" value="Cytochrome_CBB3"/>
    <property type="match status" value="1"/>
</dbReference>
<keyword evidence="3 6" id="KW-0479">Metal-binding</keyword>
<feature type="domain" description="Cytochrome c" evidence="8">
    <location>
        <begin position="38"/>
        <end position="113"/>
    </location>
</feature>
<dbReference type="Gene3D" id="1.10.760.10">
    <property type="entry name" value="Cytochrome c-like domain"/>
    <property type="match status" value="1"/>
</dbReference>
<feature type="chain" id="PRO_5035839519" evidence="7">
    <location>
        <begin position="30"/>
        <end position="113"/>
    </location>
</feature>
<evidence type="ECO:0000256" key="6">
    <source>
        <dbReference type="PROSITE-ProRule" id="PRU00433"/>
    </source>
</evidence>
<dbReference type="KEGG" id="hcu:MUN79_01775"/>
<protein>
    <submittedName>
        <fullName evidence="9">Cytochrome c</fullName>
    </submittedName>
</protein>
<evidence type="ECO:0000256" key="1">
    <source>
        <dbReference type="ARBA" id="ARBA00022448"/>
    </source>
</evidence>
<keyword evidence="4" id="KW-0249">Electron transport</keyword>
<dbReference type="InterPro" id="IPR009056">
    <property type="entry name" value="Cyt_c-like_dom"/>
</dbReference>
<dbReference type="InterPro" id="IPR036909">
    <property type="entry name" value="Cyt_c-like_dom_sf"/>
</dbReference>
<dbReference type="Proteomes" id="UP000831796">
    <property type="component" value="Chromosome"/>
</dbReference>
<keyword evidence="2 6" id="KW-0349">Heme</keyword>
<gene>
    <name evidence="9" type="ORF">MUN79_01775</name>
</gene>
<keyword evidence="10" id="KW-1185">Reference proteome</keyword>
<dbReference type="PROSITE" id="PS51257">
    <property type="entry name" value="PROKAR_LIPOPROTEIN"/>
    <property type="match status" value="1"/>
</dbReference>
<feature type="signal peptide" evidence="7">
    <location>
        <begin position="1"/>
        <end position="29"/>
    </location>
</feature>
<evidence type="ECO:0000313" key="9">
    <source>
        <dbReference type="EMBL" id="UOQ72747.1"/>
    </source>
</evidence>
<evidence type="ECO:0000256" key="3">
    <source>
        <dbReference type="ARBA" id="ARBA00022723"/>
    </source>
</evidence>
<dbReference type="GO" id="GO:0020037">
    <property type="term" value="F:heme binding"/>
    <property type="evidence" value="ECO:0007669"/>
    <property type="project" value="InterPro"/>
</dbReference>
<dbReference type="GO" id="GO:0005506">
    <property type="term" value="F:iron ion binding"/>
    <property type="evidence" value="ECO:0007669"/>
    <property type="project" value="InterPro"/>
</dbReference>
<evidence type="ECO:0000259" key="8">
    <source>
        <dbReference type="PROSITE" id="PS51007"/>
    </source>
</evidence>
<dbReference type="PRINTS" id="PR00605">
    <property type="entry name" value="CYTCHROMECIC"/>
</dbReference>
<dbReference type="SUPFAM" id="SSF46626">
    <property type="entry name" value="Cytochrome c"/>
    <property type="match status" value="1"/>
</dbReference>
<evidence type="ECO:0000256" key="7">
    <source>
        <dbReference type="SAM" id="SignalP"/>
    </source>
</evidence>
<reference evidence="9" key="1">
    <citation type="submission" date="2022-04" db="EMBL/GenBank/DDBJ databases">
        <title>Hymenobacter sp. isolated from the air.</title>
        <authorList>
            <person name="Won M."/>
            <person name="Lee C.-M."/>
            <person name="Woen H.-Y."/>
            <person name="Kwon S.-W."/>
        </authorList>
    </citation>
    <scope>NUCLEOTIDE SEQUENCE</scope>
    <source>
        <strain evidence="9">5116S-3</strain>
    </source>
</reference>
<keyword evidence="7" id="KW-0732">Signal</keyword>
<sequence>MIRFASALSAFLLLTLAAACNSNSNSAPADMAAEPAVAAELPGQALYVQNCAVCHGPDGKLGLNGAHDLTKSNLNATGRVYMVTQGLGKMPSFKNQLSPEQIQQVVDYSLTLK</sequence>
<evidence type="ECO:0000256" key="5">
    <source>
        <dbReference type="ARBA" id="ARBA00023004"/>
    </source>
</evidence>
<dbReference type="RefSeq" id="WP_244676105.1">
    <property type="nucleotide sequence ID" value="NZ_CP095046.1"/>
</dbReference>
<dbReference type="InterPro" id="IPR008168">
    <property type="entry name" value="Cyt_C_IC"/>
</dbReference>
<evidence type="ECO:0000256" key="2">
    <source>
        <dbReference type="ARBA" id="ARBA00022617"/>
    </source>
</evidence>
<dbReference type="GO" id="GO:0009055">
    <property type="term" value="F:electron transfer activity"/>
    <property type="evidence" value="ECO:0007669"/>
    <property type="project" value="InterPro"/>
</dbReference>
<dbReference type="AlphaFoldDB" id="A0A8T9Q5F4"/>
<proteinExistence type="predicted"/>
<keyword evidence="5 6" id="KW-0408">Iron</keyword>
<dbReference type="EMBL" id="CP095046">
    <property type="protein sequence ID" value="UOQ72747.1"/>
    <property type="molecule type" value="Genomic_DNA"/>
</dbReference>
<evidence type="ECO:0000313" key="10">
    <source>
        <dbReference type="Proteomes" id="UP000831796"/>
    </source>
</evidence>
<accession>A0A8T9Q5F4</accession>